<proteinExistence type="predicted"/>
<dbReference type="EMBL" id="GBRH01176287">
    <property type="protein sequence ID" value="JAE21609.1"/>
    <property type="molecule type" value="Transcribed_RNA"/>
</dbReference>
<accession>A0A0A9GDY2</accession>
<sequence>MEEALRVANVNPHKAVSFCSLTAQRQKLHSYLQHFFNLRSIMLLNEAFRDFLQIFFDDSVRNVQAGKRIGLHTVLVSS</sequence>
<reference evidence="1" key="1">
    <citation type="submission" date="2014-09" db="EMBL/GenBank/DDBJ databases">
        <authorList>
            <person name="Magalhaes I.L.F."/>
            <person name="Oliveira U."/>
            <person name="Santos F.R."/>
            <person name="Vidigal T.H.D.A."/>
            <person name="Brescovit A.D."/>
            <person name="Santos A.J."/>
        </authorList>
    </citation>
    <scope>NUCLEOTIDE SEQUENCE</scope>
    <source>
        <tissue evidence="1">Shoot tissue taken approximately 20 cm above the soil surface</tissue>
    </source>
</reference>
<organism evidence="1">
    <name type="scientific">Arundo donax</name>
    <name type="common">Giant reed</name>
    <name type="synonym">Donax arundinaceus</name>
    <dbReference type="NCBI Taxonomy" id="35708"/>
    <lineage>
        <taxon>Eukaryota</taxon>
        <taxon>Viridiplantae</taxon>
        <taxon>Streptophyta</taxon>
        <taxon>Embryophyta</taxon>
        <taxon>Tracheophyta</taxon>
        <taxon>Spermatophyta</taxon>
        <taxon>Magnoliopsida</taxon>
        <taxon>Liliopsida</taxon>
        <taxon>Poales</taxon>
        <taxon>Poaceae</taxon>
        <taxon>PACMAD clade</taxon>
        <taxon>Arundinoideae</taxon>
        <taxon>Arundineae</taxon>
        <taxon>Arundo</taxon>
    </lineage>
</organism>
<dbReference type="GO" id="GO:0016787">
    <property type="term" value="F:hydrolase activity"/>
    <property type="evidence" value="ECO:0007669"/>
    <property type="project" value="UniProtKB-KW"/>
</dbReference>
<protein>
    <submittedName>
        <fullName evidence="1">Catalytic/ hydrolase</fullName>
    </submittedName>
</protein>
<dbReference type="Gene3D" id="3.40.50.1000">
    <property type="entry name" value="HAD superfamily/HAD-like"/>
    <property type="match status" value="1"/>
</dbReference>
<evidence type="ECO:0000313" key="1">
    <source>
        <dbReference type="EMBL" id="JAE21609.1"/>
    </source>
</evidence>
<keyword evidence="1" id="KW-0378">Hydrolase</keyword>
<dbReference type="AlphaFoldDB" id="A0A0A9GDY2"/>
<dbReference type="InterPro" id="IPR023214">
    <property type="entry name" value="HAD_sf"/>
</dbReference>
<name>A0A0A9GDY2_ARUDO</name>
<reference evidence="1" key="2">
    <citation type="journal article" date="2015" name="Data Brief">
        <title>Shoot transcriptome of the giant reed, Arundo donax.</title>
        <authorList>
            <person name="Barrero R.A."/>
            <person name="Guerrero F.D."/>
            <person name="Moolhuijzen P."/>
            <person name="Goolsby J.A."/>
            <person name="Tidwell J."/>
            <person name="Bellgard S.E."/>
            <person name="Bellgard M.I."/>
        </authorList>
    </citation>
    <scope>NUCLEOTIDE SEQUENCE</scope>
    <source>
        <tissue evidence="1">Shoot tissue taken approximately 20 cm above the soil surface</tissue>
    </source>
</reference>